<dbReference type="RefSeq" id="XP_001027939.1">
    <property type="nucleotide sequence ID" value="XM_001027939.2"/>
</dbReference>
<dbReference type="OMA" id="FNQCVEE"/>
<dbReference type="HOGENOM" id="CLU_2138527_0_0_1"/>
<evidence type="ECO:0000313" key="1">
    <source>
        <dbReference type="EMBL" id="EAS07697.1"/>
    </source>
</evidence>
<name>I7M4M8_TETTS</name>
<reference evidence="2" key="1">
    <citation type="journal article" date="2006" name="PLoS Biol.">
        <title>Macronuclear genome sequence of the ciliate Tetrahymena thermophila, a model eukaryote.</title>
        <authorList>
            <person name="Eisen J.A."/>
            <person name="Coyne R.S."/>
            <person name="Wu M."/>
            <person name="Wu D."/>
            <person name="Thiagarajan M."/>
            <person name="Wortman J.R."/>
            <person name="Badger J.H."/>
            <person name="Ren Q."/>
            <person name="Amedeo P."/>
            <person name="Jones K.M."/>
            <person name="Tallon L.J."/>
            <person name="Delcher A.L."/>
            <person name="Salzberg S.L."/>
            <person name="Silva J.C."/>
            <person name="Haas B.J."/>
            <person name="Majoros W.H."/>
            <person name="Farzad M."/>
            <person name="Carlton J.M."/>
            <person name="Smith R.K. Jr."/>
            <person name="Garg J."/>
            <person name="Pearlman R.E."/>
            <person name="Karrer K.M."/>
            <person name="Sun L."/>
            <person name="Manning G."/>
            <person name="Elde N.C."/>
            <person name="Turkewitz A.P."/>
            <person name="Asai D.J."/>
            <person name="Wilkes D.E."/>
            <person name="Wang Y."/>
            <person name="Cai H."/>
            <person name="Collins K."/>
            <person name="Stewart B.A."/>
            <person name="Lee S.R."/>
            <person name="Wilamowska K."/>
            <person name="Weinberg Z."/>
            <person name="Ruzzo W.L."/>
            <person name="Wloga D."/>
            <person name="Gaertig J."/>
            <person name="Frankel J."/>
            <person name="Tsao C.-C."/>
            <person name="Gorovsky M.A."/>
            <person name="Keeling P.J."/>
            <person name="Waller R.F."/>
            <person name="Patron N.J."/>
            <person name="Cherry J.M."/>
            <person name="Stover N.A."/>
            <person name="Krieger C.J."/>
            <person name="del Toro C."/>
            <person name="Ryder H.F."/>
            <person name="Williamson S.C."/>
            <person name="Barbeau R.A."/>
            <person name="Hamilton E.P."/>
            <person name="Orias E."/>
        </authorList>
    </citation>
    <scope>NUCLEOTIDE SEQUENCE [LARGE SCALE GENOMIC DNA]</scope>
    <source>
        <strain evidence="2">SB210</strain>
    </source>
</reference>
<dbReference type="AlphaFoldDB" id="I7M4M8"/>
<evidence type="ECO:0000313" key="2">
    <source>
        <dbReference type="Proteomes" id="UP000009168"/>
    </source>
</evidence>
<keyword evidence="2" id="KW-1185">Reference proteome</keyword>
<dbReference type="Proteomes" id="UP000009168">
    <property type="component" value="Unassembled WGS sequence"/>
</dbReference>
<proteinExistence type="predicted"/>
<dbReference type="InParanoid" id="I7M4M8"/>
<dbReference type="EMBL" id="GG662212">
    <property type="protein sequence ID" value="EAS07697.1"/>
    <property type="molecule type" value="Genomic_DNA"/>
</dbReference>
<gene>
    <name evidence="1" type="ORF">TTHERM_00497500</name>
</gene>
<dbReference type="OrthoDB" id="10574905at2759"/>
<accession>I7M4M8</accession>
<dbReference type="KEGG" id="tet:TTHERM_00497500"/>
<protein>
    <submittedName>
        <fullName evidence="1">Uncharacterized protein</fullName>
    </submittedName>
</protein>
<dbReference type="GeneID" id="7829349"/>
<sequence>MSFVQQFWQKNLQEVYKDVKESRDAKEATLKSECFTKNQKNQEGFNTCLRNFYDEFSKFQLRVEFEQRRVFECLQELKKGGGANQEVQKMCLRGVLDQLKSHANKYKENIQKN</sequence>
<organism evidence="1 2">
    <name type="scientific">Tetrahymena thermophila (strain SB210)</name>
    <dbReference type="NCBI Taxonomy" id="312017"/>
    <lineage>
        <taxon>Eukaryota</taxon>
        <taxon>Sar</taxon>
        <taxon>Alveolata</taxon>
        <taxon>Ciliophora</taxon>
        <taxon>Intramacronucleata</taxon>
        <taxon>Oligohymenophorea</taxon>
        <taxon>Hymenostomatida</taxon>
        <taxon>Tetrahymenina</taxon>
        <taxon>Tetrahymenidae</taxon>
        <taxon>Tetrahymena</taxon>
    </lineage>
</organism>